<feature type="domain" description="RRM" evidence="2">
    <location>
        <begin position="1"/>
        <end position="79"/>
    </location>
</feature>
<evidence type="ECO:0000259" key="2">
    <source>
        <dbReference type="PROSITE" id="PS50102"/>
    </source>
</evidence>
<dbReference type="EMBL" id="LAZR01029426">
    <property type="protein sequence ID" value="KKL59614.1"/>
    <property type="molecule type" value="Genomic_DNA"/>
</dbReference>
<dbReference type="InterPro" id="IPR035979">
    <property type="entry name" value="RBD_domain_sf"/>
</dbReference>
<name>A0A0F9DD75_9ZZZZ</name>
<proteinExistence type="predicted"/>
<sequence length="84" mass="9272">MKLYVGGLSFDTTDDGLKVFFEQTGTVESASVITDRYSGRSRGFGFVEMSTNSEGRKAIEELNGKMLDGRTLTVDEAKPRKERG</sequence>
<dbReference type="SMART" id="SM00360">
    <property type="entry name" value="RRM"/>
    <property type="match status" value="1"/>
</dbReference>
<dbReference type="CDD" id="cd21608">
    <property type="entry name" value="RRM2_NsCP33_like"/>
    <property type="match status" value="1"/>
</dbReference>
<dbReference type="InterPro" id="IPR012677">
    <property type="entry name" value="Nucleotide-bd_a/b_plait_sf"/>
</dbReference>
<dbReference type="PROSITE" id="PS50102">
    <property type="entry name" value="RRM"/>
    <property type="match status" value="1"/>
</dbReference>
<dbReference type="GO" id="GO:0003723">
    <property type="term" value="F:RNA binding"/>
    <property type="evidence" value="ECO:0007669"/>
    <property type="project" value="UniProtKB-KW"/>
</dbReference>
<organism evidence="3">
    <name type="scientific">marine sediment metagenome</name>
    <dbReference type="NCBI Taxonomy" id="412755"/>
    <lineage>
        <taxon>unclassified sequences</taxon>
        <taxon>metagenomes</taxon>
        <taxon>ecological metagenomes</taxon>
    </lineage>
</organism>
<dbReference type="InterPro" id="IPR052462">
    <property type="entry name" value="SLIRP/GR-RBP-like"/>
</dbReference>
<dbReference type="InterPro" id="IPR000504">
    <property type="entry name" value="RRM_dom"/>
</dbReference>
<dbReference type="SUPFAM" id="SSF54928">
    <property type="entry name" value="RNA-binding domain, RBD"/>
    <property type="match status" value="1"/>
</dbReference>
<dbReference type="Pfam" id="PF00076">
    <property type="entry name" value="RRM_1"/>
    <property type="match status" value="1"/>
</dbReference>
<accession>A0A0F9DD75</accession>
<reference evidence="3" key="1">
    <citation type="journal article" date="2015" name="Nature">
        <title>Complex archaea that bridge the gap between prokaryotes and eukaryotes.</title>
        <authorList>
            <person name="Spang A."/>
            <person name="Saw J.H."/>
            <person name="Jorgensen S.L."/>
            <person name="Zaremba-Niedzwiedzka K."/>
            <person name="Martijn J."/>
            <person name="Lind A.E."/>
            <person name="van Eijk R."/>
            <person name="Schleper C."/>
            <person name="Guy L."/>
            <person name="Ettema T.J."/>
        </authorList>
    </citation>
    <scope>NUCLEOTIDE SEQUENCE</scope>
</reference>
<gene>
    <name evidence="3" type="ORF">LCGC14_2213580</name>
</gene>
<keyword evidence="1" id="KW-0694">RNA-binding</keyword>
<dbReference type="AlphaFoldDB" id="A0A0F9DD75"/>
<evidence type="ECO:0000313" key="3">
    <source>
        <dbReference type="EMBL" id="KKL59614.1"/>
    </source>
</evidence>
<comment type="caution">
    <text evidence="3">The sequence shown here is derived from an EMBL/GenBank/DDBJ whole genome shotgun (WGS) entry which is preliminary data.</text>
</comment>
<dbReference type="PANTHER" id="PTHR48027">
    <property type="entry name" value="HETEROGENEOUS NUCLEAR RIBONUCLEOPROTEIN 87F-RELATED"/>
    <property type="match status" value="1"/>
</dbReference>
<protein>
    <recommendedName>
        <fullName evidence="2">RRM domain-containing protein</fullName>
    </recommendedName>
</protein>
<dbReference type="InterPro" id="IPR048289">
    <property type="entry name" value="RRM2_NsCP33-like"/>
</dbReference>
<dbReference type="Gene3D" id="3.30.70.330">
    <property type="match status" value="1"/>
</dbReference>
<evidence type="ECO:0000256" key="1">
    <source>
        <dbReference type="ARBA" id="ARBA00022884"/>
    </source>
</evidence>